<comment type="caution">
    <text evidence="4">The sequence shown here is derived from an EMBL/GenBank/DDBJ whole genome shotgun (WGS) entry which is preliminary data.</text>
</comment>
<evidence type="ECO:0000256" key="1">
    <source>
        <dbReference type="ARBA" id="ARBA00022801"/>
    </source>
</evidence>
<keyword evidence="5" id="KW-1185">Reference proteome</keyword>
<dbReference type="GO" id="GO:0008239">
    <property type="term" value="F:dipeptidyl-peptidase activity"/>
    <property type="evidence" value="ECO:0007669"/>
    <property type="project" value="InterPro"/>
</dbReference>
<dbReference type="InterPro" id="IPR013736">
    <property type="entry name" value="Xaa-Pro_dipept_C"/>
</dbReference>
<dbReference type="Gene3D" id="3.40.50.1820">
    <property type="entry name" value="alpha/beta hydrolase"/>
    <property type="match status" value="2"/>
</dbReference>
<proteinExistence type="predicted"/>
<organism evidence="4 5">
    <name type="scientific">Gordonia sputi NBRC 100414</name>
    <dbReference type="NCBI Taxonomy" id="1089453"/>
    <lineage>
        <taxon>Bacteria</taxon>
        <taxon>Bacillati</taxon>
        <taxon>Actinomycetota</taxon>
        <taxon>Actinomycetes</taxon>
        <taxon>Mycobacteriales</taxon>
        <taxon>Gordoniaceae</taxon>
        <taxon>Gordonia</taxon>
    </lineage>
</organism>
<feature type="chain" id="PRO_5003599385" evidence="2">
    <location>
        <begin position="34"/>
        <end position="586"/>
    </location>
</feature>
<dbReference type="SMART" id="SM00939">
    <property type="entry name" value="PepX_C"/>
    <property type="match status" value="1"/>
</dbReference>
<keyword evidence="1 4" id="KW-0378">Hydrolase</keyword>
<keyword evidence="2" id="KW-0732">Signal</keyword>
<dbReference type="Gene3D" id="2.60.120.260">
    <property type="entry name" value="Galactose-binding domain-like"/>
    <property type="match status" value="1"/>
</dbReference>
<dbReference type="SUPFAM" id="SSF53474">
    <property type="entry name" value="alpha/beta-Hydrolases"/>
    <property type="match status" value="1"/>
</dbReference>
<name>H5TWA2_9ACTN</name>
<dbReference type="InterPro" id="IPR000383">
    <property type="entry name" value="Xaa-Pro-like_dom"/>
</dbReference>
<evidence type="ECO:0000256" key="2">
    <source>
        <dbReference type="SAM" id="SignalP"/>
    </source>
</evidence>
<gene>
    <name evidence="4" type="ORF">GOSPT_022_01040</name>
</gene>
<dbReference type="AlphaFoldDB" id="H5TWA2"/>
<dbReference type="NCBIfam" id="TIGR00976">
    <property type="entry name" value="CocE_NonD"/>
    <property type="match status" value="1"/>
</dbReference>
<dbReference type="InterPro" id="IPR005674">
    <property type="entry name" value="CocE/Ser_esterase"/>
</dbReference>
<protein>
    <submittedName>
        <fullName evidence="4">Putative hydrolase</fullName>
    </submittedName>
</protein>
<dbReference type="InterPro" id="IPR029058">
    <property type="entry name" value="AB_hydrolase_fold"/>
</dbReference>
<sequence length="586" mass="62957">MTAAHRRRSWLVAAIAALTVSAGFVVPTGAAQAAPMQSENVAWAPGAHWSQAYIPEKDGTVLHADILRPAHLSASAKTPVILSVSPYFNHSGSGGVAGALDGFTYKPLPPAQPNDRFSDLVTQGDLMRKGYTYVMVDLRGFGGSTGCLDYDGPGEQADVRAAVEWAASQPWSTGAVGMYGKSYDGNTGIMGTALAPKGLRAVVAQEPMYDGYRYLYQNGVRYLNSLYMGIWYDQIASASGVPFGDDARYMKSSLYELQHPECLSRNASAQMADSDHNSSYWRERGFAEAAHDSPVPLFLTQGLIENNTWPDGLYETIAGRKAPTRAWLGMWDHVRGNETAADGRLAMGRPGWFAEVMRWYDRYLKGTDVASDPSIVVEDNTGSWRAQPSWPMQTSTQTVALPTGSYRDGVTAVGSYGTQASAISAPSGLDRNRGLWRVSAPVSRAVRISGAPQVSVRTTTAQAGAHLVVDLYDLPPSGQATRITRAASVLERGAATTTFRLLPNDWVLAPGHRLGIRIVNTNSELYLPSGSSATVTVTGGTLSLPIDAHRWPPTAGGRSVFLDDYLAGAGRYTLPAGTPTDQWVIK</sequence>
<dbReference type="Pfam" id="PF08530">
    <property type="entry name" value="PepX_C"/>
    <property type="match status" value="1"/>
</dbReference>
<evidence type="ECO:0000259" key="3">
    <source>
        <dbReference type="SMART" id="SM00939"/>
    </source>
</evidence>
<dbReference type="InterPro" id="IPR008979">
    <property type="entry name" value="Galactose-bd-like_sf"/>
</dbReference>
<dbReference type="SUPFAM" id="SSF49785">
    <property type="entry name" value="Galactose-binding domain-like"/>
    <property type="match status" value="1"/>
</dbReference>
<dbReference type="Pfam" id="PF02129">
    <property type="entry name" value="Peptidase_S15"/>
    <property type="match status" value="1"/>
</dbReference>
<dbReference type="eggNOG" id="COG2936">
    <property type="taxonomic scope" value="Bacteria"/>
</dbReference>
<reference evidence="4 5" key="1">
    <citation type="submission" date="2012-02" db="EMBL/GenBank/DDBJ databases">
        <title>Whole genome shotgun sequence of Gordonia sputi NBRC 100414.</title>
        <authorList>
            <person name="Yoshida I."/>
            <person name="Hosoyama A."/>
            <person name="Tsuchikane K."/>
            <person name="Katsumata H."/>
            <person name="Yamazaki S."/>
            <person name="Fujita N."/>
        </authorList>
    </citation>
    <scope>NUCLEOTIDE SEQUENCE [LARGE SCALE GENOMIC DNA]</scope>
    <source>
        <strain evidence="4 5">NBRC 100414</strain>
    </source>
</reference>
<evidence type="ECO:0000313" key="4">
    <source>
        <dbReference type="EMBL" id="GAB37760.1"/>
    </source>
</evidence>
<feature type="signal peptide" evidence="2">
    <location>
        <begin position="1"/>
        <end position="33"/>
    </location>
</feature>
<evidence type="ECO:0000313" key="5">
    <source>
        <dbReference type="Proteomes" id="UP000005845"/>
    </source>
</evidence>
<dbReference type="EMBL" id="BAFC01000022">
    <property type="protein sequence ID" value="GAB37760.1"/>
    <property type="molecule type" value="Genomic_DNA"/>
</dbReference>
<dbReference type="RefSeq" id="WP_005202806.1">
    <property type="nucleotide sequence ID" value="NZ_BAFC01000022.1"/>
</dbReference>
<dbReference type="Proteomes" id="UP000005845">
    <property type="component" value="Unassembled WGS sequence"/>
</dbReference>
<feature type="domain" description="Xaa-Pro dipeptidyl-peptidase C-terminal" evidence="3">
    <location>
        <begin position="357"/>
        <end position="547"/>
    </location>
</feature>
<accession>H5TWA2</accession>